<reference evidence="7 8" key="1">
    <citation type="submission" date="2019-11" db="EMBL/GenBank/DDBJ databases">
        <title>Draft genome of Amycolatopsis RM579.</title>
        <authorList>
            <person name="Duangmal K."/>
            <person name="Mingma R."/>
        </authorList>
    </citation>
    <scope>NUCLEOTIDE SEQUENCE [LARGE SCALE GENOMIC DNA]</scope>
    <source>
        <strain evidence="7 8">RM579</strain>
    </source>
</reference>
<evidence type="ECO:0000256" key="2">
    <source>
        <dbReference type="ARBA" id="ARBA00022723"/>
    </source>
</evidence>
<name>A0A6N7YQJ1_9PSEU</name>
<dbReference type="InterPro" id="IPR005000">
    <property type="entry name" value="Aldolase/citrate-lyase_domain"/>
</dbReference>
<keyword evidence="2 5" id="KW-0479">Metal-binding</keyword>
<dbReference type="RefSeq" id="WP_154757476.1">
    <property type="nucleotide sequence ID" value="NZ_WMBA01000019.1"/>
</dbReference>
<gene>
    <name evidence="7" type="ORF">GKO32_15005</name>
</gene>
<sequence>MRLRRSVLATPATNDWMFAKAAGCGADMVFLDLEDSVPEAMKDVARERAVAALLGYEWGRTTRAIRVNALNTRWAYDDIVGIVSQVGEAADSLVLPKVSTPREVWFVDVLLGQLEAKLGLDKQIRLEVTIEGVKGLANVEKISRCSSRIDSLIFGSGDYAVSQRSRVDTNLEPADPYPGDLWHYARSKILVAARISGLDAIDAVYPKYRDDVGFERTARQAAVLGYDGKLVIHPSQVPLANKVFASMDDELARARKNLEARALGEQNGHGAVGVNGSMVDAVHARLARDVILRTQLVREADGQT</sequence>
<dbReference type="InterPro" id="IPR011206">
    <property type="entry name" value="Citrate_lyase_beta/mcl1/mcl2"/>
</dbReference>
<dbReference type="GO" id="GO:0000287">
    <property type="term" value="F:magnesium ion binding"/>
    <property type="evidence" value="ECO:0007669"/>
    <property type="project" value="TreeGrafter"/>
</dbReference>
<dbReference type="OrthoDB" id="9768429at2"/>
<organism evidence="7 8">
    <name type="scientific">Amycolatopsis pithecellobii</name>
    <dbReference type="NCBI Taxonomy" id="664692"/>
    <lineage>
        <taxon>Bacteria</taxon>
        <taxon>Bacillati</taxon>
        <taxon>Actinomycetota</taxon>
        <taxon>Actinomycetes</taxon>
        <taxon>Pseudonocardiales</taxon>
        <taxon>Pseudonocardiaceae</taxon>
        <taxon>Amycolatopsis</taxon>
    </lineage>
</organism>
<dbReference type="Gene3D" id="3.20.20.60">
    <property type="entry name" value="Phosphoenolpyruvate-binding domains"/>
    <property type="match status" value="1"/>
</dbReference>
<dbReference type="PIRSF" id="PIRSF015582">
    <property type="entry name" value="Cit_lyase_B"/>
    <property type="match status" value="1"/>
</dbReference>
<evidence type="ECO:0000256" key="5">
    <source>
        <dbReference type="PIRSR" id="PIRSR015582-2"/>
    </source>
</evidence>
<evidence type="ECO:0000313" key="8">
    <source>
        <dbReference type="Proteomes" id="UP000440096"/>
    </source>
</evidence>
<dbReference type="Proteomes" id="UP000440096">
    <property type="component" value="Unassembled WGS sequence"/>
</dbReference>
<dbReference type="AlphaFoldDB" id="A0A6N7YQJ1"/>
<keyword evidence="7" id="KW-0456">Lyase</keyword>
<evidence type="ECO:0000256" key="3">
    <source>
        <dbReference type="ARBA" id="ARBA00022842"/>
    </source>
</evidence>
<comment type="caution">
    <text evidence="7">The sequence shown here is derived from an EMBL/GenBank/DDBJ whole genome shotgun (WGS) entry which is preliminary data.</text>
</comment>
<comment type="cofactor">
    <cofactor evidence="1">
        <name>Mg(2+)</name>
        <dbReference type="ChEBI" id="CHEBI:18420"/>
    </cofactor>
</comment>
<proteinExistence type="predicted"/>
<evidence type="ECO:0000256" key="1">
    <source>
        <dbReference type="ARBA" id="ARBA00001946"/>
    </source>
</evidence>
<evidence type="ECO:0000313" key="7">
    <source>
        <dbReference type="EMBL" id="MTD55277.1"/>
    </source>
</evidence>
<feature type="binding site" evidence="5">
    <location>
        <position position="131"/>
    </location>
    <ligand>
        <name>Mg(2+)</name>
        <dbReference type="ChEBI" id="CHEBI:18420"/>
    </ligand>
</feature>
<dbReference type="InterPro" id="IPR040442">
    <property type="entry name" value="Pyrv_kinase-like_dom_sf"/>
</dbReference>
<dbReference type="InterPro" id="IPR015813">
    <property type="entry name" value="Pyrv/PenolPyrv_kinase-like_dom"/>
</dbReference>
<keyword evidence="3 5" id="KW-0460">Magnesium</keyword>
<dbReference type="GO" id="GO:0006107">
    <property type="term" value="P:oxaloacetate metabolic process"/>
    <property type="evidence" value="ECO:0007669"/>
    <property type="project" value="TreeGrafter"/>
</dbReference>
<keyword evidence="8" id="KW-1185">Reference proteome</keyword>
<feature type="binding site" evidence="5">
    <location>
        <position position="158"/>
    </location>
    <ligand>
        <name>Mg(2+)</name>
        <dbReference type="ChEBI" id="CHEBI:18420"/>
    </ligand>
</feature>
<dbReference type="PANTHER" id="PTHR32308:SF0">
    <property type="entry name" value="HPCH_HPAI ALDOLASE_CITRATE LYASE DOMAIN-CONTAINING PROTEIN"/>
    <property type="match status" value="1"/>
</dbReference>
<dbReference type="GO" id="GO:0016829">
    <property type="term" value="F:lyase activity"/>
    <property type="evidence" value="ECO:0007669"/>
    <property type="project" value="UniProtKB-KW"/>
</dbReference>
<protein>
    <submittedName>
        <fullName evidence="7">CoA ester lyase</fullName>
    </submittedName>
</protein>
<evidence type="ECO:0000259" key="6">
    <source>
        <dbReference type="Pfam" id="PF03328"/>
    </source>
</evidence>
<feature type="binding site" evidence="4">
    <location>
        <position position="66"/>
    </location>
    <ligand>
        <name>substrate</name>
    </ligand>
</feature>
<dbReference type="SUPFAM" id="SSF51621">
    <property type="entry name" value="Phosphoenolpyruvate/pyruvate domain"/>
    <property type="match status" value="1"/>
</dbReference>
<feature type="domain" description="HpcH/HpaI aldolase/citrate lyase" evidence="6">
    <location>
        <begin position="5"/>
        <end position="234"/>
    </location>
</feature>
<dbReference type="Pfam" id="PF03328">
    <property type="entry name" value="HpcH_HpaI"/>
    <property type="match status" value="1"/>
</dbReference>
<evidence type="ECO:0000256" key="4">
    <source>
        <dbReference type="PIRSR" id="PIRSR015582-1"/>
    </source>
</evidence>
<dbReference type="EMBL" id="WMBA01000019">
    <property type="protein sequence ID" value="MTD55277.1"/>
    <property type="molecule type" value="Genomic_DNA"/>
</dbReference>
<feature type="binding site" evidence="4">
    <location>
        <position position="131"/>
    </location>
    <ligand>
        <name>substrate</name>
    </ligand>
</feature>
<dbReference type="PANTHER" id="PTHR32308">
    <property type="entry name" value="LYASE BETA SUBUNIT, PUTATIVE (AFU_ORTHOLOGUE AFUA_4G13030)-RELATED"/>
    <property type="match status" value="1"/>
</dbReference>
<accession>A0A6N7YQJ1</accession>